<keyword evidence="6" id="KW-0812">Transmembrane</keyword>
<keyword evidence="9" id="KW-0472">Membrane</keyword>
<evidence type="ECO:0000256" key="3">
    <source>
        <dbReference type="ARBA" id="ARBA00022448"/>
    </source>
</evidence>
<dbReference type="Pfam" id="PF03544">
    <property type="entry name" value="TonB_C"/>
    <property type="match status" value="1"/>
</dbReference>
<dbReference type="NCBIfam" id="TIGR01352">
    <property type="entry name" value="tonB_Cterm"/>
    <property type="match status" value="1"/>
</dbReference>
<evidence type="ECO:0000256" key="6">
    <source>
        <dbReference type="ARBA" id="ARBA00022692"/>
    </source>
</evidence>
<keyword evidence="4" id="KW-1003">Cell membrane</keyword>
<keyword evidence="10" id="KW-0732">Signal</keyword>
<evidence type="ECO:0000256" key="4">
    <source>
        <dbReference type="ARBA" id="ARBA00022475"/>
    </source>
</evidence>
<dbReference type="PANTHER" id="PTHR33446">
    <property type="entry name" value="PROTEIN TONB-RELATED"/>
    <property type="match status" value="1"/>
</dbReference>
<dbReference type="SUPFAM" id="SSF74653">
    <property type="entry name" value="TolA/TonB C-terminal domain"/>
    <property type="match status" value="1"/>
</dbReference>
<keyword evidence="13" id="KW-1185">Reference proteome</keyword>
<dbReference type="Gene3D" id="3.30.1150.10">
    <property type="match status" value="1"/>
</dbReference>
<comment type="subcellular location">
    <subcellularLocation>
        <location evidence="1">Cell inner membrane</location>
        <topology evidence="1">Single-pass membrane protein</topology>
        <orientation evidence="1">Periplasmic side</orientation>
    </subcellularLocation>
</comment>
<dbReference type="Proteomes" id="UP001305421">
    <property type="component" value="Chromosome"/>
</dbReference>
<reference evidence="12 13" key="1">
    <citation type="submission" date="2022-12" db="EMBL/GenBank/DDBJ databases">
        <title>Two new species, Stenotrophomonas aracearum and Stenotrophomonas oahuensis, isolated from Anthurium (Araceae family) in Hawaii.</title>
        <authorList>
            <person name="Chunag S.C."/>
            <person name="Dobhal S."/>
            <person name="Alvarez A."/>
            <person name="Arif M."/>
        </authorList>
    </citation>
    <scope>NUCLEOTIDE SEQUENCE [LARGE SCALE GENOMIC DNA]</scope>
    <source>
        <strain evidence="12 13">A5588</strain>
    </source>
</reference>
<organism evidence="12 13">
    <name type="scientific">Stenotrophomonas aracearum</name>
    <dbReference type="NCBI Taxonomy" id="3003272"/>
    <lineage>
        <taxon>Bacteria</taxon>
        <taxon>Pseudomonadati</taxon>
        <taxon>Pseudomonadota</taxon>
        <taxon>Gammaproteobacteria</taxon>
        <taxon>Lysobacterales</taxon>
        <taxon>Lysobacteraceae</taxon>
        <taxon>Stenotrophomonas</taxon>
    </lineage>
</organism>
<evidence type="ECO:0000256" key="10">
    <source>
        <dbReference type="SAM" id="SignalP"/>
    </source>
</evidence>
<evidence type="ECO:0000256" key="9">
    <source>
        <dbReference type="ARBA" id="ARBA00023136"/>
    </source>
</evidence>
<evidence type="ECO:0000256" key="5">
    <source>
        <dbReference type="ARBA" id="ARBA00022519"/>
    </source>
</evidence>
<dbReference type="InterPro" id="IPR006260">
    <property type="entry name" value="TonB/TolA_C"/>
</dbReference>
<comment type="similarity">
    <text evidence="2">Belongs to the TonB family.</text>
</comment>
<evidence type="ECO:0000259" key="11">
    <source>
        <dbReference type="PROSITE" id="PS52015"/>
    </source>
</evidence>
<feature type="chain" id="PRO_5047116971" evidence="10">
    <location>
        <begin position="24"/>
        <end position="141"/>
    </location>
</feature>
<evidence type="ECO:0000313" key="13">
    <source>
        <dbReference type="Proteomes" id="UP001305421"/>
    </source>
</evidence>
<sequence>MTMRIGMRAGLAGAVLVGLVACGGPSTPATPVAPPTEVAAVKTPPPVYPIELACQSVGGTTTLKVVVGTDGKPGQMQVVAGSGNAQLDEQARKAVEGWQFKAATRAGQAVPTTIQVPVSFNPPQPKPDECFAVEERLRRGG</sequence>
<evidence type="ECO:0000256" key="2">
    <source>
        <dbReference type="ARBA" id="ARBA00006555"/>
    </source>
</evidence>
<dbReference type="InterPro" id="IPR037682">
    <property type="entry name" value="TonB_C"/>
</dbReference>
<evidence type="ECO:0000256" key="8">
    <source>
        <dbReference type="ARBA" id="ARBA00022989"/>
    </source>
</evidence>
<dbReference type="RefSeq" id="WP_311182241.1">
    <property type="nucleotide sequence ID" value="NZ_CP115543.1"/>
</dbReference>
<evidence type="ECO:0000313" key="12">
    <source>
        <dbReference type="EMBL" id="WNH47480.1"/>
    </source>
</evidence>
<keyword evidence="8" id="KW-1133">Transmembrane helix</keyword>
<dbReference type="InterPro" id="IPR051045">
    <property type="entry name" value="TonB-dependent_transducer"/>
</dbReference>
<keyword evidence="7" id="KW-0653">Protein transport</keyword>
<feature type="signal peptide" evidence="10">
    <location>
        <begin position="1"/>
        <end position="23"/>
    </location>
</feature>
<accession>A0ABY9YAP2</accession>
<evidence type="ECO:0000256" key="1">
    <source>
        <dbReference type="ARBA" id="ARBA00004383"/>
    </source>
</evidence>
<protein>
    <submittedName>
        <fullName evidence="12">Energy transducer TonB</fullName>
    </submittedName>
</protein>
<evidence type="ECO:0000256" key="7">
    <source>
        <dbReference type="ARBA" id="ARBA00022927"/>
    </source>
</evidence>
<dbReference type="PROSITE" id="PS51257">
    <property type="entry name" value="PROKAR_LIPOPROTEIN"/>
    <property type="match status" value="1"/>
</dbReference>
<dbReference type="EMBL" id="CP115543">
    <property type="protein sequence ID" value="WNH47480.1"/>
    <property type="molecule type" value="Genomic_DNA"/>
</dbReference>
<proteinExistence type="inferred from homology"/>
<dbReference type="PROSITE" id="PS52015">
    <property type="entry name" value="TONB_CTD"/>
    <property type="match status" value="1"/>
</dbReference>
<dbReference type="PANTHER" id="PTHR33446:SF2">
    <property type="entry name" value="PROTEIN TONB"/>
    <property type="match status" value="1"/>
</dbReference>
<name>A0ABY9YAP2_9GAMM</name>
<gene>
    <name evidence="12" type="ORF">PDM28_12315</name>
</gene>
<feature type="domain" description="TonB C-terminal" evidence="11">
    <location>
        <begin position="33"/>
        <end position="129"/>
    </location>
</feature>
<keyword evidence="3" id="KW-0813">Transport</keyword>
<keyword evidence="5" id="KW-0997">Cell inner membrane</keyword>